<proteinExistence type="predicted"/>
<evidence type="ECO:0000313" key="1">
    <source>
        <dbReference type="EMBL" id="KAJ8452585.1"/>
    </source>
</evidence>
<gene>
    <name evidence="1" type="ORF">Cgig2_004921</name>
</gene>
<sequence>MQKLLFLESYTLAKRMVRVDLSCLHDFDVHSLYQPQIAEANVFHNDVEENLGEADDEESDQDDRKDSDFRDFLLDEENDLELENESLDDIDLETDTQLLFKQGKLWTRSSDEKGIIKALKNVMLQASRRICVLYFYKNFASNYPSMCIFNIYKAFSI</sequence>
<dbReference type="OrthoDB" id="1937322at2759"/>
<dbReference type="AlphaFoldDB" id="A0A9Q1KZ69"/>
<reference evidence="1" key="1">
    <citation type="submission" date="2022-04" db="EMBL/GenBank/DDBJ databases">
        <title>Carnegiea gigantea Genome sequencing and assembly v2.</title>
        <authorList>
            <person name="Copetti D."/>
            <person name="Sanderson M.J."/>
            <person name="Burquez A."/>
            <person name="Wojciechowski M.F."/>
        </authorList>
    </citation>
    <scope>NUCLEOTIDE SEQUENCE</scope>
    <source>
        <strain evidence="1">SGP5-SGP5p</strain>
        <tissue evidence="1">Aerial part</tissue>
    </source>
</reference>
<accession>A0A9Q1KZ69</accession>
<protein>
    <submittedName>
        <fullName evidence="1">Uncharacterized protein</fullName>
    </submittedName>
</protein>
<organism evidence="1 2">
    <name type="scientific">Carnegiea gigantea</name>
    <dbReference type="NCBI Taxonomy" id="171969"/>
    <lineage>
        <taxon>Eukaryota</taxon>
        <taxon>Viridiplantae</taxon>
        <taxon>Streptophyta</taxon>
        <taxon>Embryophyta</taxon>
        <taxon>Tracheophyta</taxon>
        <taxon>Spermatophyta</taxon>
        <taxon>Magnoliopsida</taxon>
        <taxon>eudicotyledons</taxon>
        <taxon>Gunneridae</taxon>
        <taxon>Pentapetalae</taxon>
        <taxon>Caryophyllales</taxon>
        <taxon>Cactineae</taxon>
        <taxon>Cactaceae</taxon>
        <taxon>Cactoideae</taxon>
        <taxon>Echinocereeae</taxon>
        <taxon>Carnegiea</taxon>
    </lineage>
</organism>
<dbReference type="Proteomes" id="UP001153076">
    <property type="component" value="Unassembled WGS sequence"/>
</dbReference>
<dbReference type="EMBL" id="JAKOGI010000003">
    <property type="protein sequence ID" value="KAJ8452585.1"/>
    <property type="molecule type" value="Genomic_DNA"/>
</dbReference>
<comment type="caution">
    <text evidence="1">The sequence shown here is derived from an EMBL/GenBank/DDBJ whole genome shotgun (WGS) entry which is preliminary data.</text>
</comment>
<evidence type="ECO:0000313" key="2">
    <source>
        <dbReference type="Proteomes" id="UP001153076"/>
    </source>
</evidence>
<name>A0A9Q1KZ69_9CARY</name>
<keyword evidence="2" id="KW-1185">Reference proteome</keyword>